<dbReference type="PANTHER" id="PTHR31479:SF25">
    <property type="entry name" value="OS07G0527900 PROTEIN"/>
    <property type="match status" value="1"/>
</dbReference>
<dbReference type="AlphaFoldDB" id="A0A5J9VQY9"/>
<dbReference type="Proteomes" id="UP000324897">
    <property type="component" value="Chromosome 4"/>
</dbReference>
<evidence type="ECO:0000256" key="1">
    <source>
        <dbReference type="SAM" id="MobiDB-lite"/>
    </source>
</evidence>
<dbReference type="EMBL" id="RWGY01000007">
    <property type="protein sequence ID" value="TVU38802.1"/>
    <property type="molecule type" value="Genomic_DNA"/>
</dbReference>
<gene>
    <name evidence="2" type="ORF">EJB05_12192</name>
</gene>
<comment type="caution">
    <text evidence="2">The sequence shown here is derived from an EMBL/GenBank/DDBJ whole genome shotgun (WGS) entry which is preliminary data.</text>
</comment>
<name>A0A5J9VQY9_9POAL</name>
<dbReference type="InterPro" id="IPR029058">
    <property type="entry name" value="AB_hydrolase_fold"/>
</dbReference>
<feature type="region of interest" description="Disordered" evidence="1">
    <location>
        <begin position="245"/>
        <end position="264"/>
    </location>
</feature>
<organism evidence="2 3">
    <name type="scientific">Eragrostis curvula</name>
    <name type="common">weeping love grass</name>
    <dbReference type="NCBI Taxonomy" id="38414"/>
    <lineage>
        <taxon>Eukaryota</taxon>
        <taxon>Viridiplantae</taxon>
        <taxon>Streptophyta</taxon>
        <taxon>Embryophyta</taxon>
        <taxon>Tracheophyta</taxon>
        <taxon>Spermatophyta</taxon>
        <taxon>Magnoliopsida</taxon>
        <taxon>Liliopsida</taxon>
        <taxon>Poales</taxon>
        <taxon>Poaceae</taxon>
        <taxon>PACMAD clade</taxon>
        <taxon>Chloridoideae</taxon>
        <taxon>Eragrostideae</taxon>
        <taxon>Eragrostidinae</taxon>
        <taxon>Eragrostis</taxon>
    </lineage>
</organism>
<proteinExistence type="predicted"/>
<dbReference type="PANTHER" id="PTHR31479">
    <property type="entry name" value="ALPHA/BETA-HYDROLASES SUPERFAMILY PROTEIN"/>
    <property type="match status" value="1"/>
</dbReference>
<evidence type="ECO:0008006" key="4">
    <source>
        <dbReference type="Google" id="ProtNLM"/>
    </source>
</evidence>
<accession>A0A5J9VQY9</accession>
<dbReference type="OrthoDB" id="684997at2759"/>
<dbReference type="SUPFAM" id="SSF53474">
    <property type="entry name" value="alpha/beta-Hydrolases"/>
    <property type="match status" value="1"/>
</dbReference>
<protein>
    <recommendedName>
        <fullName evidence="4">Fungal lipase-like domain-containing protein</fullName>
    </recommendedName>
</protein>
<feature type="compositionally biased region" description="Polar residues" evidence="1">
    <location>
        <begin position="245"/>
        <end position="256"/>
    </location>
</feature>
<keyword evidence="3" id="KW-1185">Reference proteome</keyword>
<feature type="non-terminal residue" evidence="2">
    <location>
        <position position="1"/>
    </location>
</feature>
<evidence type="ECO:0000313" key="2">
    <source>
        <dbReference type="EMBL" id="TVU38802.1"/>
    </source>
</evidence>
<dbReference type="Gramene" id="TVU38802">
    <property type="protein sequence ID" value="TVU38802"/>
    <property type="gene ID" value="EJB05_12192"/>
</dbReference>
<reference evidence="2 3" key="1">
    <citation type="journal article" date="2019" name="Sci. Rep.">
        <title>A high-quality genome of Eragrostis curvula grass provides insights into Poaceae evolution and supports new strategies to enhance forage quality.</title>
        <authorList>
            <person name="Carballo J."/>
            <person name="Santos B.A.C.M."/>
            <person name="Zappacosta D."/>
            <person name="Garbus I."/>
            <person name="Selva J.P."/>
            <person name="Gallo C.A."/>
            <person name="Diaz A."/>
            <person name="Albertini E."/>
            <person name="Caccamo M."/>
            <person name="Echenique V."/>
        </authorList>
    </citation>
    <scope>NUCLEOTIDE SEQUENCE [LARGE SCALE GENOMIC DNA]</scope>
    <source>
        <strain evidence="3">cv. Victoria</strain>
        <tissue evidence="2">Leaf</tissue>
    </source>
</reference>
<evidence type="ECO:0000313" key="3">
    <source>
        <dbReference type="Proteomes" id="UP000324897"/>
    </source>
</evidence>
<sequence length="307" mass="35148">MEKERDKRRTQRLAPAWWESFHFRCCEVLNDRKGFIFGAIFEYAPPDGAWRHQSAPRYVVAFRGTMLWQSTRFADLHHDLKIALNEQHEFGRYRDARHTVAELLNGIACGRVPAGIVLLAGHSLGASIALDVGRQVMEERRWCLPTFLFNPPHVSVWPVINKLGMAEKARRDLYFMSFMVKAMLAKTVRQPHEEHDGAIRTVGAMGAGAGFVDYFEQRQKMLEKSGVFRSVAEVAMKLSYRDMWTSSPSHDTSSGNGDEPRVQPHLLPSAMLWKNSSHRHGPHELKNWWLPDSVLNLSARRYTCHGP</sequence>